<evidence type="ECO:0000256" key="2">
    <source>
        <dbReference type="SAM" id="SignalP"/>
    </source>
</evidence>
<dbReference type="OrthoDB" id="2564987at2759"/>
<organism evidence="3">
    <name type="scientific">Kwoniella dejecticola CBS 10117</name>
    <dbReference type="NCBI Taxonomy" id="1296121"/>
    <lineage>
        <taxon>Eukaryota</taxon>
        <taxon>Fungi</taxon>
        <taxon>Dikarya</taxon>
        <taxon>Basidiomycota</taxon>
        <taxon>Agaricomycotina</taxon>
        <taxon>Tremellomycetes</taxon>
        <taxon>Tremellales</taxon>
        <taxon>Cryptococcaceae</taxon>
        <taxon>Kwoniella</taxon>
    </lineage>
</organism>
<keyword evidence="5" id="KW-1185">Reference proteome</keyword>
<dbReference type="RefSeq" id="XP_018259153.1">
    <property type="nucleotide sequence ID" value="XM_018411952.1"/>
</dbReference>
<dbReference type="EMBL" id="KI894038">
    <property type="protein sequence ID" value="OBR81311.1"/>
    <property type="molecule type" value="Genomic_DNA"/>
</dbReference>
<accession>A0A1A5ZU18</accession>
<dbReference type="EMBL" id="CP144537">
    <property type="protein sequence ID" value="WWC64053.1"/>
    <property type="molecule type" value="Genomic_DNA"/>
</dbReference>
<proteinExistence type="predicted"/>
<keyword evidence="2" id="KW-0732">Signal</keyword>
<dbReference type="GeneID" id="28972396"/>
<dbReference type="AlphaFoldDB" id="A0A1A5ZU18"/>
<evidence type="ECO:0000313" key="4">
    <source>
        <dbReference type="EMBL" id="WWC64053.1"/>
    </source>
</evidence>
<evidence type="ECO:0008006" key="6">
    <source>
        <dbReference type="Google" id="ProtNLM"/>
    </source>
</evidence>
<name>A0A1A5ZU18_9TREE</name>
<gene>
    <name evidence="3" type="ORF">I303_08697</name>
    <name evidence="4" type="ORF">I303_106660</name>
</gene>
<protein>
    <recommendedName>
        <fullName evidence="6">Barwin domain-containing protein</fullName>
    </recommendedName>
</protein>
<dbReference type="VEuPathDB" id="FungiDB:I303_08697"/>
<evidence type="ECO:0000313" key="5">
    <source>
        <dbReference type="Proteomes" id="UP000078595"/>
    </source>
</evidence>
<feature type="signal peptide" evidence="2">
    <location>
        <begin position="1"/>
        <end position="21"/>
    </location>
</feature>
<reference evidence="3" key="1">
    <citation type="submission" date="2013-07" db="EMBL/GenBank/DDBJ databases">
        <title>The Genome Sequence of Cryptococcus dejecticola CBS10117.</title>
        <authorList>
            <consortium name="The Broad Institute Genome Sequencing Platform"/>
            <person name="Cuomo C."/>
            <person name="Litvintseva A."/>
            <person name="Chen Y."/>
            <person name="Heitman J."/>
            <person name="Sun S."/>
            <person name="Springer D."/>
            <person name="Dromer F."/>
            <person name="Young S.K."/>
            <person name="Zeng Q."/>
            <person name="Gargeya S."/>
            <person name="Fitzgerald M."/>
            <person name="Abouelleil A."/>
            <person name="Alvarado L."/>
            <person name="Berlin A.M."/>
            <person name="Chapman S.B."/>
            <person name="Dewar J."/>
            <person name="Goldberg J."/>
            <person name="Griggs A."/>
            <person name="Gujja S."/>
            <person name="Hansen M."/>
            <person name="Howarth C."/>
            <person name="Imamovic A."/>
            <person name="Larimer J."/>
            <person name="McCowan C."/>
            <person name="Murphy C."/>
            <person name="Pearson M."/>
            <person name="Priest M."/>
            <person name="Roberts A."/>
            <person name="Saif S."/>
            <person name="Shea T."/>
            <person name="Sykes S."/>
            <person name="Wortman J."/>
            <person name="Nusbaum C."/>
            <person name="Birren B."/>
        </authorList>
    </citation>
    <scope>NUCLEOTIDE SEQUENCE [LARGE SCALE GENOMIC DNA]</scope>
    <source>
        <strain evidence="3">CBS 10117</strain>
    </source>
</reference>
<feature type="region of interest" description="Disordered" evidence="1">
    <location>
        <begin position="243"/>
        <end position="264"/>
    </location>
</feature>
<evidence type="ECO:0000256" key="1">
    <source>
        <dbReference type="SAM" id="MobiDB-lite"/>
    </source>
</evidence>
<feature type="chain" id="PRO_5008341846" description="Barwin domain-containing protein" evidence="2">
    <location>
        <begin position="22"/>
        <end position="264"/>
    </location>
</feature>
<dbReference type="Proteomes" id="UP000078595">
    <property type="component" value="Chromosome 8"/>
</dbReference>
<sequence length="264" mass="27304">MIAPLAAIQLSVAISLHLVRAGTPHPESSVDGVIWEVSTGPNGIANPYYPPGGGVPDPCSFMDYEGEGPEAESACGLKTGQAAVESLTKTLGAGENSWYVPPLPCSNRVQMFDNTGKRITFAEGPLVLGEQCAGCTGKPWIDVSSVVNQQLLAVNGKDDCHLQAQNFTIQVMENVIPGFTYVGTHEPVNPATDAKAWLEKNGGGAGTQSMGNGNSAPAIAAVSKSAVSDTAKTPLSTSRLVTDPRATAAAAPTTSKVSWGRPDN</sequence>
<reference evidence="4" key="2">
    <citation type="submission" date="2013-07" db="EMBL/GenBank/DDBJ databases">
        <authorList>
            <consortium name="The Broad Institute Genome Sequencing Platform"/>
            <person name="Cuomo C."/>
            <person name="Litvintseva A."/>
            <person name="Chen Y."/>
            <person name="Heitman J."/>
            <person name="Sun S."/>
            <person name="Springer D."/>
            <person name="Dromer F."/>
            <person name="Young S.K."/>
            <person name="Zeng Q."/>
            <person name="Gargeya S."/>
            <person name="Fitzgerald M."/>
            <person name="Abouelleil A."/>
            <person name="Alvarado L."/>
            <person name="Berlin A.M."/>
            <person name="Chapman S.B."/>
            <person name="Dewar J."/>
            <person name="Goldberg J."/>
            <person name="Griggs A."/>
            <person name="Gujja S."/>
            <person name="Hansen M."/>
            <person name="Howarth C."/>
            <person name="Imamovic A."/>
            <person name="Larimer J."/>
            <person name="McCowan C."/>
            <person name="Murphy C."/>
            <person name="Pearson M."/>
            <person name="Priest M."/>
            <person name="Roberts A."/>
            <person name="Saif S."/>
            <person name="Shea T."/>
            <person name="Sykes S."/>
            <person name="Wortman J."/>
            <person name="Nusbaum C."/>
            <person name="Birren B."/>
        </authorList>
    </citation>
    <scope>NUCLEOTIDE SEQUENCE</scope>
    <source>
        <strain evidence="4">CBS 10117</strain>
    </source>
</reference>
<reference evidence="4" key="3">
    <citation type="submission" date="2024-02" db="EMBL/GenBank/DDBJ databases">
        <title>Comparative genomics of Cryptococcus and Kwoniella reveals pathogenesis evolution and contrasting modes of karyotype evolution via chromosome fusion or intercentromeric recombination.</title>
        <authorList>
            <person name="Coelho M.A."/>
            <person name="David-Palma M."/>
            <person name="Shea T."/>
            <person name="Bowers K."/>
            <person name="McGinley-Smith S."/>
            <person name="Mohammad A.W."/>
            <person name="Gnirke A."/>
            <person name="Yurkov A.M."/>
            <person name="Nowrousian M."/>
            <person name="Sun S."/>
            <person name="Cuomo C.A."/>
            <person name="Heitman J."/>
        </authorList>
    </citation>
    <scope>NUCLEOTIDE SEQUENCE</scope>
    <source>
        <strain evidence="4">CBS 10117</strain>
    </source>
</reference>
<dbReference type="KEGG" id="kdj:28972396"/>
<evidence type="ECO:0000313" key="3">
    <source>
        <dbReference type="EMBL" id="OBR81311.1"/>
    </source>
</evidence>